<feature type="transmembrane region" description="Helical" evidence="1">
    <location>
        <begin position="348"/>
        <end position="374"/>
    </location>
</feature>
<accession>A0A6F8PUQ5</accession>
<feature type="transmembrane region" description="Helical" evidence="1">
    <location>
        <begin position="143"/>
        <end position="164"/>
    </location>
</feature>
<dbReference type="RefSeq" id="WP_173271932.1">
    <property type="nucleotide sequence ID" value="NZ_AP021889.1"/>
</dbReference>
<keyword evidence="3" id="KW-1185">Reference proteome</keyword>
<feature type="transmembrane region" description="Helical" evidence="1">
    <location>
        <begin position="310"/>
        <end position="327"/>
    </location>
</feature>
<dbReference type="SUPFAM" id="SSF82866">
    <property type="entry name" value="Multidrug efflux transporter AcrB transmembrane domain"/>
    <property type="match status" value="2"/>
</dbReference>
<feature type="transmembrane region" description="Helical" evidence="1">
    <location>
        <begin position="274"/>
        <end position="298"/>
    </location>
</feature>
<name>A0A6F8PUQ5_9GAMM</name>
<protein>
    <submittedName>
        <fullName evidence="2">Uncharacterized protein</fullName>
    </submittedName>
</protein>
<feature type="transmembrane region" description="Helical" evidence="1">
    <location>
        <begin position="227"/>
        <end position="244"/>
    </location>
</feature>
<feature type="transmembrane region" description="Helical" evidence="1">
    <location>
        <begin position="45"/>
        <end position="64"/>
    </location>
</feature>
<evidence type="ECO:0000313" key="2">
    <source>
        <dbReference type="EMBL" id="BBP45855.1"/>
    </source>
</evidence>
<dbReference type="KEGG" id="tse:THMIRHAS_12280"/>
<dbReference type="EMBL" id="AP021889">
    <property type="protein sequence ID" value="BBP45855.1"/>
    <property type="molecule type" value="Genomic_DNA"/>
</dbReference>
<reference evidence="3" key="1">
    <citation type="submission" date="2019-11" db="EMBL/GenBank/DDBJ databases">
        <title>Isolation and characterization of two novel species in the genus Thiomicrorhabdus.</title>
        <authorList>
            <person name="Mochizuki J."/>
            <person name="Kojima H."/>
            <person name="Fukui M."/>
        </authorList>
    </citation>
    <scope>NUCLEOTIDE SEQUENCE [LARGE SCALE GENOMIC DNA]</scope>
    <source>
        <strain evidence="3">aks77</strain>
    </source>
</reference>
<keyword evidence="1" id="KW-0472">Membrane</keyword>
<gene>
    <name evidence="2" type="ORF">THMIRHAS_12280</name>
</gene>
<dbReference type="Gene3D" id="1.20.1640.10">
    <property type="entry name" value="Multidrug efflux transporter AcrB transmembrane domain"/>
    <property type="match status" value="2"/>
</dbReference>
<organism evidence="2 3">
    <name type="scientific">Thiosulfatimonas sediminis</name>
    <dbReference type="NCBI Taxonomy" id="2675054"/>
    <lineage>
        <taxon>Bacteria</taxon>
        <taxon>Pseudomonadati</taxon>
        <taxon>Pseudomonadota</taxon>
        <taxon>Gammaproteobacteria</taxon>
        <taxon>Thiotrichales</taxon>
        <taxon>Piscirickettsiaceae</taxon>
        <taxon>Thiosulfatimonas</taxon>
    </lineage>
</organism>
<keyword evidence="1" id="KW-0812">Transmembrane</keyword>
<proteinExistence type="predicted"/>
<feature type="transmembrane region" description="Helical" evidence="1">
    <location>
        <begin position="170"/>
        <end position="198"/>
    </location>
</feature>
<feature type="transmembrane region" description="Helical" evidence="1">
    <location>
        <begin position="99"/>
        <end position="122"/>
    </location>
</feature>
<evidence type="ECO:0000256" key="1">
    <source>
        <dbReference type="SAM" id="Phobius"/>
    </source>
</evidence>
<evidence type="ECO:0000313" key="3">
    <source>
        <dbReference type="Proteomes" id="UP000501726"/>
    </source>
</evidence>
<dbReference type="Proteomes" id="UP000501726">
    <property type="component" value="Chromosome"/>
</dbReference>
<feature type="transmembrane region" description="Helical" evidence="1">
    <location>
        <begin position="380"/>
        <end position="408"/>
    </location>
</feature>
<sequence>MNNWAFNWVQILAHNKKALSWRLGLIWLVLSYGLLDFAWTSVTPIIAALLLATVLMSLVLGWMADSYKTAALQFALSWLILWGIFAALGWLGLALNEQGLLALLVVVTMFSANLIHLLSTVLREMARGLYQFDAVAEALKLNFTPIFLSNLTTSLGFVFAAWLHPDFSQMAWIVTLGALLSLILSISLFPLILLTFFLEFRVGNSRDRNAFRGWIEWLKQHRYLRKYLLGFSLLLTAVLGWYYQNVLLNAQLLTMLGLFAALFMLYWRSIKMVLFTLWLTLLAWLLGIALQSFLMALWPTFWGLGFDAEWLPVLLMLSLGVIIDDVVHFFSRYQRAQLTMFAKGFDAVAFAMASVARPIWMSSWLLLVAMLVLLSAQSALVVAAAALLMMAIIIVTIMVLVWLPLLLVGD</sequence>
<feature type="transmembrane region" description="Helical" evidence="1">
    <location>
        <begin position="250"/>
        <end position="267"/>
    </location>
</feature>
<dbReference type="AlphaFoldDB" id="A0A6F8PUQ5"/>
<keyword evidence="1" id="KW-1133">Transmembrane helix</keyword>
<feature type="transmembrane region" description="Helical" evidence="1">
    <location>
        <begin position="71"/>
        <end position="93"/>
    </location>
</feature>
<feature type="transmembrane region" description="Helical" evidence="1">
    <location>
        <begin position="21"/>
        <end position="39"/>
    </location>
</feature>